<feature type="region of interest" description="Disordered" evidence="1">
    <location>
        <begin position="1"/>
        <end position="21"/>
    </location>
</feature>
<dbReference type="RefSeq" id="WP_154663343.1">
    <property type="nucleotide sequence ID" value="NZ_JACHBK010000008.1"/>
</dbReference>
<evidence type="ECO:0000313" key="2">
    <source>
        <dbReference type="EMBL" id="MBB5536875.1"/>
    </source>
</evidence>
<keyword evidence="2" id="KW-0969">Cilium</keyword>
<protein>
    <submittedName>
        <fullName evidence="2">Flagellar biosynthesis component FlhA</fullName>
    </submittedName>
</protein>
<keyword evidence="2" id="KW-0966">Cell projection</keyword>
<evidence type="ECO:0000313" key="3">
    <source>
        <dbReference type="Proteomes" id="UP000585507"/>
    </source>
</evidence>
<sequence length="109" mass="12552">MSAETRRRAAENAFQRAREAGHAVEQDERFHAWIEEWIAGHIEMPEVARRYRTLLAERFAVRHVRTGTPAVENVLDASAPDAEHAFDLETEINQLMFDDEQAPNDRLPV</sequence>
<comment type="caution">
    <text evidence="2">The sequence shown here is derived from an EMBL/GenBank/DDBJ whole genome shotgun (WGS) entry which is preliminary data.</text>
</comment>
<gene>
    <name evidence="2" type="ORF">GGD55_003590</name>
</gene>
<dbReference type="AlphaFoldDB" id="A0A7W8UCH6"/>
<keyword evidence="2" id="KW-0282">Flagellum</keyword>
<dbReference type="Proteomes" id="UP000585507">
    <property type="component" value="Unassembled WGS sequence"/>
</dbReference>
<dbReference type="EMBL" id="JACHBK010000008">
    <property type="protein sequence ID" value="MBB5536875.1"/>
    <property type="molecule type" value="Genomic_DNA"/>
</dbReference>
<evidence type="ECO:0000256" key="1">
    <source>
        <dbReference type="SAM" id="MobiDB-lite"/>
    </source>
</evidence>
<organism evidence="2 3">
    <name type="scientific">Rhizobium giardinii</name>
    <dbReference type="NCBI Taxonomy" id="56731"/>
    <lineage>
        <taxon>Bacteria</taxon>
        <taxon>Pseudomonadati</taxon>
        <taxon>Pseudomonadota</taxon>
        <taxon>Alphaproteobacteria</taxon>
        <taxon>Hyphomicrobiales</taxon>
        <taxon>Rhizobiaceae</taxon>
        <taxon>Rhizobium/Agrobacterium group</taxon>
        <taxon>Rhizobium</taxon>
    </lineage>
</organism>
<reference evidence="2 3" key="1">
    <citation type="submission" date="2020-08" db="EMBL/GenBank/DDBJ databases">
        <title>Genomic Encyclopedia of Type Strains, Phase IV (KMG-V): Genome sequencing to study the core and pangenomes of soil and plant-associated prokaryotes.</title>
        <authorList>
            <person name="Whitman W."/>
        </authorList>
    </citation>
    <scope>NUCLEOTIDE SEQUENCE [LARGE SCALE GENOMIC DNA]</scope>
    <source>
        <strain evidence="2 3">SEMIA 4084</strain>
    </source>
</reference>
<keyword evidence="3" id="KW-1185">Reference proteome</keyword>
<accession>A0A7W8UCH6</accession>
<proteinExistence type="predicted"/>
<name>A0A7W8UCH6_9HYPH</name>